<dbReference type="GO" id="GO:0048731">
    <property type="term" value="P:system development"/>
    <property type="evidence" value="ECO:0007669"/>
    <property type="project" value="UniProtKB-ARBA"/>
</dbReference>
<dbReference type="AlphaFoldDB" id="D8T456"/>
<evidence type="ECO:0000313" key="4">
    <source>
        <dbReference type="Proteomes" id="UP000001514"/>
    </source>
</evidence>
<feature type="repeat" description="PPR" evidence="2">
    <location>
        <begin position="98"/>
        <end position="132"/>
    </location>
</feature>
<dbReference type="Pfam" id="PF01535">
    <property type="entry name" value="PPR"/>
    <property type="match status" value="5"/>
</dbReference>
<dbReference type="STRING" id="88036.D8T456"/>
<evidence type="ECO:0000256" key="2">
    <source>
        <dbReference type="PROSITE-ProRule" id="PRU00708"/>
    </source>
</evidence>
<evidence type="ECO:0000256" key="1">
    <source>
        <dbReference type="ARBA" id="ARBA00022737"/>
    </source>
</evidence>
<dbReference type="PROSITE" id="PS51375">
    <property type="entry name" value="PPR"/>
    <property type="match status" value="3"/>
</dbReference>
<sequence length="260" mass="29127">MPEHSIVTWNSMLAAYARVGHLDDAWTTFENMPQTDLFTWTTLLVACCESGNIEHAKKVYEKMPEGCVVAWNAMVSALAENGHLEDAARVFENMPEHSIVSWTAMVTAYSRNGLLEHATRVFDLMPHHNTMVLEPRPLSFLAVLIACNHTGKTFKGRSYFVSMAMDHGLRPSKQHYCCVVDLLGRAGHLDFAEELIASMPFEPNILEWTCLLGACRSYKDSCRESRVMQRVMELDPRMGGGEAASVLLSSIHFMAGRLKS</sequence>
<dbReference type="GO" id="GO:0009451">
    <property type="term" value="P:RNA modification"/>
    <property type="evidence" value="ECO:0007669"/>
    <property type="project" value="InterPro"/>
</dbReference>
<dbReference type="InterPro" id="IPR011990">
    <property type="entry name" value="TPR-like_helical_dom_sf"/>
</dbReference>
<evidence type="ECO:0008006" key="5">
    <source>
        <dbReference type="Google" id="ProtNLM"/>
    </source>
</evidence>
<feature type="repeat" description="PPR" evidence="2">
    <location>
        <begin position="36"/>
        <end position="70"/>
    </location>
</feature>
<dbReference type="eggNOG" id="KOG4197">
    <property type="taxonomic scope" value="Eukaryota"/>
</dbReference>
<dbReference type="Gramene" id="EFJ08596">
    <property type="protein sequence ID" value="EFJ08596"/>
    <property type="gene ID" value="SELMODRAFT_131485"/>
</dbReference>
<keyword evidence="1" id="KW-0677">Repeat</keyword>
<accession>D8T456</accession>
<dbReference type="Proteomes" id="UP000001514">
    <property type="component" value="Unassembled WGS sequence"/>
</dbReference>
<dbReference type="SUPFAM" id="SSF48452">
    <property type="entry name" value="TPR-like"/>
    <property type="match status" value="1"/>
</dbReference>
<gene>
    <name evidence="3" type="ORF">SELMODRAFT_131485</name>
</gene>
<dbReference type="InterPro" id="IPR002885">
    <property type="entry name" value="PPR_rpt"/>
</dbReference>
<reference evidence="3 4" key="1">
    <citation type="journal article" date="2011" name="Science">
        <title>The Selaginella genome identifies genetic changes associated with the evolution of vascular plants.</title>
        <authorList>
            <person name="Banks J.A."/>
            <person name="Nishiyama T."/>
            <person name="Hasebe M."/>
            <person name="Bowman J.L."/>
            <person name="Gribskov M."/>
            <person name="dePamphilis C."/>
            <person name="Albert V.A."/>
            <person name="Aono N."/>
            <person name="Aoyama T."/>
            <person name="Ambrose B.A."/>
            <person name="Ashton N.W."/>
            <person name="Axtell M.J."/>
            <person name="Barker E."/>
            <person name="Barker M.S."/>
            <person name="Bennetzen J.L."/>
            <person name="Bonawitz N.D."/>
            <person name="Chapple C."/>
            <person name="Cheng C."/>
            <person name="Correa L.G."/>
            <person name="Dacre M."/>
            <person name="DeBarry J."/>
            <person name="Dreyer I."/>
            <person name="Elias M."/>
            <person name="Engstrom E.M."/>
            <person name="Estelle M."/>
            <person name="Feng L."/>
            <person name="Finet C."/>
            <person name="Floyd S.K."/>
            <person name="Frommer W.B."/>
            <person name="Fujita T."/>
            <person name="Gramzow L."/>
            <person name="Gutensohn M."/>
            <person name="Harholt J."/>
            <person name="Hattori M."/>
            <person name="Heyl A."/>
            <person name="Hirai T."/>
            <person name="Hiwatashi Y."/>
            <person name="Ishikawa M."/>
            <person name="Iwata M."/>
            <person name="Karol K.G."/>
            <person name="Koehler B."/>
            <person name="Kolukisaoglu U."/>
            <person name="Kubo M."/>
            <person name="Kurata T."/>
            <person name="Lalonde S."/>
            <person name="Li K."/>
            <person name="Li Y."/>
            <person name="Litt A."/>
            <person name="Lyons E."/>
            <person name="Manning G."/>
            <person name="Maruyama T."/>
            <person name="Michael T.P."/>
            <person name="Mikami K."/>
            <person name="Miyazaki S."/>
            <person name="Morinaga S."/>
            <person name="Murata T."/>
            <person name="Mueller-Roeber B."/>
            <person name="Nelson D.R."/>
            <person name="Obara M."/>
            <person name="Oguri Y."/>
            <person name="Olmstead R.G."/>
            <person name="Onodera N."/>
            <person name="Petersen B.L."/>
            <person name="Pils B."/>
            <person name="Prigge M."/>
            <person name="Rensing S.A."/>
            <person name="Riano-Pachon D.M."/>
            <person name="Roberts A.W."/>
            <person name="Sato Y."/>
            <person name="Scheller H.V."/>
            <person name="Schulz B."/>
            <person name="Schulz C."/>
            <person name="Shakirov E.V."/>
            <person name="Shibagaki N."/>
            <person name="Shinohara N."/>
            <person name="Shippen D.E."/>
            <person name="Soerensen I."/>
            <person name="Sotooka R."/>
            <person name="Sugimoto N."/>
            <person name="Sugita M."/>
            <person name="Sumikawa N."/>
            <person name="Tanurdzic M."/>
            <person name="Theissen G."/>
            <person name="Ulvskov P."/>
            <person name="Wakazuki S."/>
            <person name="Weng J.K."/>
            <person name="Willats W.W."/>
            <person name="Wipf D."/>
            <person name="Wolf P.G."/>
            <person name="Yang L."/>
            <person name="Zimmer A.D."/>
            <person name="Zhu Q."/>
            <person name="Mitros T."/>
            <person name="Hellsten U."/>
            <person name="Loque D."/>
            <person name="Otillar R."/>
            <person name="Salamov A."/>
            <person name="Schmutz J."/>
            <person name="Shapiro H."/>
            <person name="Lindquist E."/>
            <person name="Lucas S."/>
            <person name="Rokhsar D."/>
            <person name="Grigoriev I.V."/>
        </authorList>
    </citation>
    <scope>NUCLEOTIDE SEQUENCE [LARGE SCALE GENOMIC DNA]</scope>
</reference>
<dbReference type="GO" id="GO:0003723">
    <property type="term" value="F:RNA binding"/>
    <property type="evidence" value="ECO:0007669"/>
    <property type="project" value="InterPro"/>
</dbReference>
<protein>
    <recommendedName>
        <fullName evidence="5">Pentacotripeptide-repeat region of PRORP domain-containing protein</fullName>
    </recommendedName>
</protein>
<name>D8T456_SELML</name>
<dbReference type="Gene3D" id="1.25.40.10">
    <property type="entry name" value="Tetratricopeptide repeat domain"/>
    <property type="match status" value="3"/>
</dbReference>
<organism evidence="4">
    <name type="scientific">Selaginella moellendorffii</name>
    <name type="common">Spikemoss</name>
    <dbReference type="NCBI Taxonomy" id="88036"/>
    <lineage>
        <taxon>Eukaryota</taxon>
        <taxon>Viridiplantae</taxon>
        <taxon>Streptophyta</taxon>
        <taxon>Embryophyta</taxon>
        <taxon>Tracheophyta</taxon>
        <taxon>Lycopodiopsida</taxon>
        <taxon>Selaginellales</taxon>
        <taxon>Selaginellaceae</taxon>
        <taxon>Selaginella</taxon>
    </lineage>
</organism>
<keyword evidence="4" id="KW-1185">Reference proteome</keyword>
<dbReference type="PANTHER" id="PTHR47926:SF533">
    <property type="entry name" value="DYW DOMAIN-CONTAINING PROTEIN"/>
    <property type="match status" value="1"/>
</dbReference>
<dbReference type="FunFam" id="1.25.40.10:FF:000158">
    <property type="entry name" value="pentatricopeptide repeat-containing protein At2g33680"/>
    <property type="match status" value="1"/>
</dbReference>
<dbReference type="KEGG" id="smo:SELMODRAFT_131485"/>
<proteinExistence type="predicted"/>
<dbReference type="PANTHER" id="PTHR47926">
    <property type="entry name" value="PENTATRICOPEPTIDE REPEAT-CONTAINING PROTEIN"/>
    <property type="match status" value="1"/>
</dbReference>
<dbReference type="InParanoid" id="D8T456"/>
<dbReference type="NCBIfam" id="TIGR00756">
    <property type="entry name" value="PPR"/>
    <property type="match status" value="4"/>
</dbReference>
<dbReference type="InterPro" id="IPR046960">
    <property type="entry name" value="PPR_At4g14850-like_plant"/>
</dbReference>
<feature type="repeat" description="PPR" evidence="2">
    <location>
        <begin position="5"/>
        <end position="35"/>
    </location>
</feature>
<evidence type="ECO:0000313" key="3">
    <source>
        <dbReference type="EMBL" id="EFJ08596.1"/>
    </source>
</evidence>
<dbReference type="HOGENOM" id="CLU_002706_0_0_1"/>
<dbReference type="EMBL" id="GL377672">
    <property type="protein sequence ID" value="EFJ08596.1"/>
    <property type="molecule type" value="Genomic_DNA"/>
</dbReference>